<sequence length="49" mass="5495">LTPRSPRDGTGLIAYLALALERGRRHRVTVYLSSEAYEARPPRQTAATR</sequence>
<dbReference type="AlphaFoldDB" id="A0A6G4WUK0"/>
<feature type="non-terminal residue" evidence="1">
    <location>
        <position position="1"/>
    </location>
</feature>
<protein>
    <submittedName>
        <fullName evidence="1">Prenyltransferase</fullName>
    </submittedName>
</protein>
<proteinExistence type="predicted"/>
<reference evidence="1 2" key="1">
    <citation type="submission" date="2020-02" db="EMBL/GenBank/DDBJ databases">
        <title>Whole-genome analyses of novel actinobacteria.</title>
        <authorList>
            <person name="Sahin N."/>
            <person name="Tatar D."/>
        </authorList>
    </citation>
    <scope>NUCLEOTIDE SEQUENCE [LARGE SCALE GENOMIC DNA]</scope>
    <source>
        <strain evidence="1 2">SB3404</strain>
    </source>
</reference>
<accession>A0A6G4WUK0</accession>
<comment type="caution">
    <text evidence="1">The sequence shown here is derived from an EMBL/GenBank/DDBJ whole genome shotgun (WGS) entry which is preliminary data.</text>
</comment>
<gene>
    <name evidence="1" type="ORF">G5C65_11430</name>
</gene>
<keyword evidence="1" id="KW-0808">Transferase</keyword>
<name>A0A6G4WUK0_9ACTN</name>
<keyword evidence="2" id="KW-1185">Reference proteome</keyword>
<organism evidence="1 2">
    <name type="scientific">Streptomyces boncukensis</name>
    <dbReference type="NCBI Taxonomy" id="2711219"/>
    <lineage>
        <taxon>Bacteria</taxon>
        <taxon>Bacillati</taxon>
        <taxon>Actinomycetota</taxon>
        <taxon>Actinomycetes</taxon>
        <taxon>Kitasatosporales</taxon>
        <taxon>Streptomycetaceae</taxon>
        <taxon>Streptomyces</taxon>
    </lineage>
</organism>
<dbReference type="Proteomes" id="UP000477722">
    <property type="component" value="Unassembled WGS sequence"/>
</dbReference>
<evidence type="ECO:0000313" key="1">
    <source>
        <dbReference type="EMBL" id="NGO68956.1"/>
    </source>
</evidence>
<dbReference type="GO" id="GO:0016740">
    <property type="term" value="F:transferase activity"/>
    <property type="evidence" value="ECO:0007669"/>
    <property type="project" value="UniProtKB-KW"/>
</dbReference>
<dbReference type="EMBL" id="JAAKZZ010000087">
    <property type="protein sequence ID" value="NGO68956.1"/>
    <property type="molecule type" value="Genomic_DNA"/>
</dbReference>
<evidence type="ECO:0000313" key="2">
    <source>
        <dbReference type="Proteomes" id="UP000477722"/>
    </source>
</evidence>